<dbReference type="OMA" id="QRITWIR"/>
<proteinExistence type="predicted"/>
<dbReference type="EMBL" id="JABSTV010001253">
    <property type="protein sequence ID" value="KAH7943166.1"/>
    <property type="molecule type" value="Genomic_DNA"/>
</dbReference>
<accession>A0A9D4SRS3</accession>
<dbReference type="Proteomes" id="UP000821837">
    <property type="component" value="Unassembled WGS sequence"/>
</dbReference>
<dbReference type="VEuPathDB" id="VectorBase:RSAN_042591"/>
<evidence type="ECO:0000313" key="2">
    <source>
        <dbReference type="Proteomes" id="UP000821837"/>
    </source>
</evidence>
<dbReference type="Gene3D" id="3.80.10.10">
    <property type="entry name" value="Ribonuclease Inhibitor"/>
    <property type="match status" value="1"/>
</dbReference>
<dbReference type="AlphaFoldDB" id="A0A9D4SRS3"/>
<evidence type="ECO:0000313" key="1">
    <source>
        <dbReference type="EMBL" id="KAH7943166.1"/>
    </source>
</evidence>
<dbReference type="OrthoDB" id="10370605at2759"/>
<comment type="caution">
    <text evidence="1">The sequence shown here is derived from an EMBL/GenBank/DDBJ whole genome shotgun (WGS) entry which is preliminary data.</text>
</comment>
<reference evidence="1" key="2">
    <citation type="submission" date="2021-09" db="EMBL/GenBank/DDBJ databases">
        <authorList>
            <person name="Jia N."/>
            <person name="Wang J."/>
            <person name="Shi W."/>
            <person name="Du L."/>
            <person name="Sun Y."/>
            <person name="Zhan W."/>
            <person name="Jiang J."/>
            <person name="Wang Q."/>
            <person name="Zhang B."/>
            <person name="Ji P."/>
            <person name="Sakyi L.B."/>
            <person name="Cui X."/>
            <person name="Yuan T."/>
            <person name="Jiang B."/>
            <person name="Yang W."/>
            <person name="Lam T.T.-Y."/>
            <person name="Chang Q."/>
            <person name="Ding S."/>
            <person name="Wang X."/>
            <person name="Zhu J."/>
            <person name="Ruan X."/>
            <person name="Zhao L."/>
            <person name="Wei J."/>
            <person name="Que T."/>
            <person name="Du C."/>
            <person name="Cheng J."/>
            <person name="Dai P."/>
            <person name="Han X."/>
            <person name="Huang E."/>
            <person name="Gao Y."/>
            <person name="Liu J."/>
            <person name="Shao H."/>
            <person name="Ye R."/>
            <person name="Li L."/>
            <person name="Wei W."/>
            <person name="Wang X."/>
            <person name="Wang C."/>
            <person name="Huo Q."/>
            <person name="Li W."/>
            <person name="Guo W."/>
            <person name="Chen H."/>
            <person name="Chen S."/>
            <person name="Zhou L."/>
            <person name="Zhou L."/>
            <person name="Ni X."/>
            <person name="Tian J."/>
            <person name="Zhou Y."/>
            <person name="Sheng Y."/>
            <person name="Liu T."/>
            <person name="Pan Y."/>
            <person name="Xia L."/>
            <person name="Li J."/>
            <person name="Zhao F."/>
            <person name="Cao W."/>
        </authorList>
    </citation>
    <scope>NUCLEOTIDE SEQUENCE</scope>
    <source>
        <strain evidence="1">Rsan-2018</strain>
        <tissue evidence="1">Larvae</tissue>
    </source>
</reference>
<dbReference type="SUPFAM" id="SSF52058">
    <property type="entry name" value="L domain-like"/>
    <property type="match status" value="1"/>
</dbReference>
<sequence>MAVSSNEVTVRLSMNEVVYDLVQRLDALNPYAVSELVLGNCLQCKPAELCEQIGRCVRLRRLSCVACALQPSKLLKLMLERLQYLKQLELSLVDDSEAVIDCEINSMRSISPQMRVAIRYHSLRRLYVEVGGDRNFELLWELLVLCPNLTDLHVHFVRGTVSNALVLCHRIHEQLGRVETFTFTSELPASVPLPYGPDPSMAFANCATVCANVCHDKPHDWWSCVELSRLLLSRDRVLILPSQLVAFAVGDLTTGLVFQEASRRHSWARVRELCILLLPAEPSVVSYPMAGAQFRDYLERFSFALDSIVELNVSSFHFRLDIDLRKFLQDTPLGRRLLALSAPPCWFPRRSSVRGLPFCCPNLKDLDVRVVNPGGHLRCASCHSLLFGTDAVQEPSDAATSSPTSIARLTLSGVPYQVLPWYLECYRAAATLRLAEWRIIGSPPFGHLCDLLGECVAIRCLVLQHCDLPINDQHLQASLSRMTGLQHLCLLTSIRVSDMNVLQCVRDSVSRAAQLKCVHIHYKRDTDGWEQRVTWLNRRQGGVLLREGPCFACCSTATFIGLVKPVNRDCEVDL</sequence>
<reference evidence="1" key="1">
    <citation type="journal article" date="2020" name="Cell">
        <title>Large-Scale Comparative Analyses of Tick Genomes Elucidate Their Genetic Diversity and Vector Capacities.</title>
        <authorList>
            <consortium name="Tick Genome and Microbiome Consortium (TIGMIC)"/>
            <person name="Jia N."/>
            <person name="Wang J."/>
            <person name="Shi W."/>
            <person name="Du L."/>
            <person name="Sun Y."/>
            <person name="Zhan W."/>
            <person name="Jiang J.F."/>
            <person name="Wang Q."/>
            <person name="Zhang B."/>
            <person name="Ji P."/>
            <person name="Bell-Sakyi L."/>
            <person name="Cui X.M."/>
            <person name="Yuan T.T."/>
            <person name="Jiang B.G."/>
            <person name="Yang W.F."/>
            <person name="Lam T.T."/>
            <person name="Chang Q.C."/>
            <person name="Ding S.J."/>
            <person name="Wang X.J."/>
            <person name="Zhu J.G."/>
            <person name="Ruan X.D."/>
            <person name="Zhao L."/>
            <person name="Wei J.T."/>
            <person name="Ye R.Z."/>
            <person name="Que T.C."/>
            <person name="Du C.H."/>
            <person name="Zhou Y.H."/>
            <person name="Cheng J.X."/>
            <person name="Dai P.F."/>
            <person name="Guo W.B."/>
            <person name="Han X.H."/>
            <person name="Huang E.J."/>
            <person name="Li L.F."/>
            <person name="Wei W."/>
            <person name="Gao Y.C."/>
            <person name="Liu J.Z."/>
            <person name="Shao H.Z."/>
            <person name="Wang X."/>
            <person name="Wang C.C."/>
            <person name="Yang T.C."/>
            <person name="Huo Q.B."/>
            <person name="Li W."/>
            <person name="Chen H.Y."/>
            <person name="Chen S.E."/>
            <person name="Zhou L.G."/>
            <person name="Ni X.B."/>
            <person name="Tian J.H."/>
            <person name="Sheng Y."/>
            <person name="Liu T."/>
            <person name="Pan Y.S."/>
            <person name="Xia L.Y."/>
            <person name="Li J."/>
            <person name="Zhao F."/>
            <person name="Cao W.C."/>
        </authorList>
    </citation>
    <scope>NUCLEOTIDE SEQUENCE</scope>
    <source>
        <strain evidence="1">Rsan-2018</strain>
    </source>
</reference>
<gene>
    <name evidence="1" type="ORF">HPB52_005955</name>
</gene>
<name>A0A9D4SRS3_RHISA</name>
<protein>
    <submittedName>
        <fullName evidence="1">Uncharacterized protein</fullName>
    </submittedName>
</protein>
<keyword evidence="2" id="KW-1185">Reference proteome</keyword>
<dbReference type="InterPro" id="IPR032675">
    <property type="entry name" value="LRR_dom_sf"/>
</dbReference>
<organism evidence="1 2">
    <name type="scientific">Rhipicephalus sanguineus</name>
    <name type="common">Brown dog tick</name>
    <name type="synonym">Ixodes sanguineus</name>
    <dbReference type="NCBI Taxonomy" id="34632"/>
    <lineage>
        <taxon>Eukaryota</taxon>
        <taxon>Metazoa</taxon>
        <taxon>Ecdysozoa</taxon>
        <taxon>Arthropoda</taxon>
        <taxon>Chelicerata</taxon>
        <taxon>Arachnida</taxon>
        <taxon>Acari</taxon>
        <taxon>Parasitiformes</taxon>
        <taxon>Ixodida</taxon>
        <taxon>Ixodoidea</taxon>
        <taxon>Ixodidae</taxon>
        <taxon>Rhipicephalinae</taxon>
        <taxon>Rhipicephalus</taxon>
        <taxon>Rhipicephalus</taxon>
    </lineage>
</organism>